<feature type="non-terminal residue" evidence="4">
    <location>
        <position position="99"/>
    </location>
</feature>
<evidence type="ECO:0000313" key="4">
    <source>
        <dbReference type="EMBL" id="NWS18369.1"/>
    </source>
</evidence>
<name>A0A7K5DES6_9TYRA</name>
<dbReference type="InterPro" id="IPR027417">
    <property type="entry name" value="P-loop_NTPase"/>
</dbReference>
<dbReference type="PANTHER" id="PTHR24223">
    <property type="entry name" value="ATP-BINDING CASSETTE SUB-FAMILY C"/>
    <property type="match status" value="1"/>
</dbReference>
<comment type="caution">
    <text evidence="4">The sequence shown here is derived from an EMBL/GenBank/DDBJ whole genome shotgun (WGS) entry which is preliminary data.</text>
</comment>
<organism evidence="4 5">
    <name type="scientific">Pachyramphus minor</name>
    <dbReference type="NCBI Taxonomy" id="369605"/>
    <lineage>
        <taxon>Eukaryota</taxon>
        <taxon>Metazoa</taxon>
        <taxon>Chordata</taxon>
        <taxon>Craniata</taxon>
        <taxon>Vertebrata</taxon>
        <taxon>Euteleostomi</taxon>
        <taxon>Archelosauria</taxon>
        <taxon>Archosauria</taxon>
        <taxon>Dinosauria</taxon>
        <taxon>Saurischia</taxon>
        <taxon>Theropoda</taxon>
        <taxon>Coelurosauria</taxon>
        <taxon>Aves</taxon>
        <taxon>Neognathae</taxon>
        <taxon>Neoaves</taxon>
        <taxon>Telluraves</taxon>
        <taxon>Australaves</taxon>
        <taxon>Passeriformes</taxon>
        <taxon>Tyrannidae</taxon>
        <taxon>Pachyramphus</taxon>
    </lineage>
</organism>
<dbReference type="GO" id="GO:0016887">
    <property type="term" value="F:ATP hydrolysis activity"/>
    <property type="evidence" value="ECO:0007669"/>
    <property type="project" value="InterPro"/>
</dbReference>
<dbReference type="Pfam" id="PF00005">
    <property type="entry name" value="ABC_tran"/>
    <property type="match status" value="1"/>
</dbReference>
<dbReference type="SUPFAM" id="SSF52540">
    <property type="entry name" value="P-loop containing nucleoside triphosphate hydrolases"/>
    <property type="match status" value="1"/>
</dbReference>
<feature type="domain" description="ABC transporter" evidence="3">
    <location>
        <begin position="22"/>
        <end position="61"/>
    </location>
</feature>
<keyword evidence="2" id="KW-0067">ATP-binding</keyword>
<dbReference type="GO" id="GO:0042626">
    <property type="term" value="F:ATPase-coupled transmembrane transporter activity"/>
    <property type="evidence" value="ECO:0007669"/>
    <property type="project" value="TreeGrafter"/>
</dbReference>
<dbReference type="Proteomes" id="UP000525089">
    <property type="component" value="Unassembled WGS sequence"/>
</dbReference>
<feature type="non-terminal residue" evidence="4">
    <location>
        <position position="1"/>
    </location>
</feature>
<dbReference type="GO" id="GO:0005524">
    <property type="term" value="F:ATP binding"/>
    <property type="evidence" value="ECO:0007669"/>
    <property type="project" value="UniProtKB-KW"/>
</dbReference>
<gene>
    <name evidence="4" type="primary">Abcc1_2</name>
    <name evidence="4" type="ORF">PACMIN_R15576</name>
</gene>
<dbReference type="AlphaFoldDB" id="A0A7K5DES6"/>
<evidence type="ECO:0000256" key="1">
    <source>
        <dbReference type="ARBA" id="ARBA00022741"/>
    </source>
</evidence>
<sequence>ELWEVLELCDLKDFVLSLPKKLFQEISEGGDNLSVGQRQLVCLAWALLQKIKILVLDEATASVDMETHSFVQSTMKREFHNCTVLTIAHRLHTAMDSEV</sequence>
<dbReference type="InterPro" id="IPR003439">
    <property type="entry name" value="ABC_transporter-like_ATP-bd"/>
</dbReference>
<keyword evidence="5" id="KW-1185">Reference proteome</keyword>
<dbReference type="PANTHER" id="PTHR24223:SF166">
    <property type="entry name" value="MULTIDRUG RESISTANCE-ASSOCIATED PROTEIN 1-LIKE"/>
    <property type="match status" value="1"/>
</dbReference>
<evidence type="ECO:0000313" key="5">
    <source>
        <dbReference type="Proteomes" id="UP000525089"/>
    </source>
</evidence>
<evidence type="ECO:0000256" key="2">
    <source>
        <dbReference type="ARBA" id="ARBA00022840"/>
    </source>
</evidence>
<keyword evidence="1" id="KW-0547">Nucleotide-binding</keyword>
<protein>
    <submittedName>
        <fullName evidence="4">MRP1 protein</fullName>
    </submittedName>
</protein>
<dbReference type="Gene3D" id="3.40.50.300">
    <property type="entry name" value="P-loop containing nucleotide triphosphate hydrolases"/>
    <property type="match status" value="1"/>
</dbReference>
<accession>A0A7K5DES6</accession>
<reference evidence="4 5" key="1">
    <citation type="submission" date="2019-09" db="EMBL/GenBank/DDBJ databases">
        <title>Bird 10,000 Genomes (B10K) Project - Family phase.</title>
        <authorList>
            <person name="Zhang G."/>
        </authorList>
    </citation>
    <scope>NUCLEOTIDE SEQUENCE [LARGE SCALE GENOMIC DNA]</scope>
    <source>
        <strain evidence="4">B10K-DU-001-72</strain>
        <tissue evidence="4">Muscle</tissue>
    </source>
</reference>
<dbReference type="InterPro" id="IPR050173">
    <property type="entry name" value="ABC_transporter_C-like"/>
</dbReference>
<dbReference type="EMBL" id="VYXB01006840">
    <property type="protein sequence ID" value="NWS18369.1"/>
    <property type="molecule type" value="Genomic_DNA"/>
</dbReference>
<proteinExistence type="predicted"/>
<evidence type="ECO:0000259" key="3">
    <source>
        <dbReference type="Pfam" id="PF00005"/>
    </source>
</evidence>
<dbReference type="GO" id="GO:0016020">
    <property type="term" value="C:membrane"/>
    <property type="evidence" value="ECO:0007669"/>
    <property type="project" value="TreeGrafter"/>
</dbReference>